<feature type="region of interest" description="Disordered" evidence="1">
    <location>
        <begin position="1522"/>
        <end position="1651"/>
    </location>
</feature>
<dbReference type="InterPro" id="IPR036508">
    <property type="entry name" value="Chitin-bd_dom_sf"/>
</dbReference>
<dbReference type="Proteomes" id="UP000887013">
    <property type="component" value="Unassembled WGS sequence"/>
</dbReference>
<feature type="compositionally biased region" description="Pro residues" evidence="1">
    <location>
        <begin position="1456"/>
        <end position="1469"/>
    </location>
</feature>
<organism evidence="4 5">
    <name type="scientific">Nephila pilipes</name>
    <name type="common">Giant wood spider</name>
    <name type="synonym">Nephila maculata</name>
    <dbReference type="NCBI Taxonomy" id="299642"/>
    <lineage>
        <taxon>Eukaryota</taxon>
        <taxon>Metazoa</taxon>
        <taxon>Ecdysozoa</taxon>
        <taxon>Arthropoda</taxon>
        <taxon>Chelicerata</taxon>
        <taxon>Arachnida</taxon>
        <taxon>Araneae</taxon>
        <taxon>Araneomorphae</taxon>
        <taxon>Entelegynae</taxon>
        <taxon>Araneoidea</taxon>
        <taxon>Nephilidae</taxon>
        <taxon>Nephila</taxon>
    </lineage>
</organism>
<reference evidence="4" key="1">
    <citation type="submission" date="2020-08" db="EMBL/GenBank/DDBJ databases">
        <title>Multicomponent nature underlies the extraordinary mechanical properties of spider dragline silk.</title>
        <authorList>
            <person name="Kono N."/>
            <person name="Nakamura H."/>
            <person name="Mori M."/>
            <person name="Yoshida Y."/>
            <person name="Ohtoshi R."/>
            <person name="Malay A.D."/>
            <person name="Moran D.A.P."/>
            <person name="Tomita M."/>
            <person name="Numata K."/>
            <person name="Arakawa K."/>
        </authorList>
    </citation>
    <scope>NUCLEOTIDE SEQUENCE</scope>
</reference>
<feature type="compositionally biased region" description="Basic residues" evidence="1">
    <location>
        <begin position="328"/>
        <end position="338"/>
    </location>
</feature>
<dbReference type="InterPro" id="IPR002557">
    <property type="entry name" value="Chitin-bd_dom"/>
</dbReference>
<dbReference type="OrthoDB" id="6432782at2759"/>
<feature type="compositionally biased region" description="Polar residues" evidence="1">
    <location>
        <begin position="640"/>
        <end position="649"/>
    </location>
</feature>
<evidence type="ECO:0000313" key="5">
    <source>
        <dbReference type="Proteomes" id="UP000887013"/>
    </source>
</evidence>
<feature type="region of interest" description="Disordered" evidence="1">
    <location>
        <begin position="1756"/>
        <end position="1864"/>
    </location>
</feature>
<feature type="chain" id="PRO_5036457845" description="Chitin-binding type-2 domain-containing protein" evidence="2">
    <location>
        <begin position="28"/>
        <end position="2005"/>
    </location>
</feature>
<feature type="compositionally biased region" description="Basic residues" evidence="1">
    <location>
        <begin position="1566"/>
        <end position="1580"/>
    </location>
</feature>
<feature type="compositionally biased region" description="Polar residues" evidence="1">
    <location>
        <begin position="977"/>
        <end position="992"/>
    </location>
</feature>
<feature type="compositionally biased region" description="Polar residues" evidence="1">
    <location>
        <begin position="1916"/>
        <end position="1932"/>
    </location>
</feature>
<feature type="signal peptide" evidence="2">
    <location>
        <begin position="1"/>
        <end position="27"/>
    </location>
</feature>
<feature type="compositionally biased region" description="Polar residues" evidence="1">
    <location>
        <begin position="1948"/>
        <end position="1957"/>
    </location>
</feature>
<dbReference type="GO" id="GO:0005576">
    <property type="term" value="C:extracellular region"/>
    <property type="evidence" value="ECO:0007669"/>
    <property type="project" value="InterPro"/>
</dbReference>
<feature type="compositionally biased region" description="Basic residues" evidence="1">
    <location>
        <begin position="382"/>
        <end position="394"/>
    </location>
</feature>
<feature type="compositionally biased region" description="Basic and acidic residues" evidence="1">
    <location>
        <begin position="1756"/>
        <end position="1768"/>
    </location>
</feature>
<dbReference type="GO" id="GO:0008061">
    <property type="term" value="F:chitin binding"/>
    <property type="evidence" value="ECO:0007669"/>
    <property type="project" value="InterPro"/>
</dbReference>
<feature type="region of interest" description="Disordered" evidence="1">
    <location>
        <begin position="977"/>
        <end position="998"/>
    </location>
</feature>
<feature type="compositionally biased region" description="Basic residues" evidence="1">
    <location>
        <begin position="1427"/>
        <end position="1438"/>
    </location>
</feature>
<gene>
    <name evidence="4" type="primary">AVEN_229163_1</name>
    <name evidence="4" type="ORF">NPIL_108451</name>
</gene>
<feature type="compositionally biased region" description="Basic residues" evidence="1">
    <location>
        <begin position="1786"/>
        <end position="1798"/>
    </location>
</feature>
<keyword evidence="5" id="KW-1185">Reference proteome</keyword>
<feature type="region of interest" description="Disordered" evidence="1">
    <location>
        <begin position="497"/>
        <end position="517"/>
    </location>
</feature>
<dbReference type="EMBL" id="BMAW01047363">
    <property type="protein sequence ID" value="GFS60375.1"/>
    <property type="molecule type" value="Genomic_DNA"/>
</dbReference>
<feature type="region of interest" description="Disordered" evidence="1">
    <location>
        <begin position="1916"/>
        <end position="1962"/>
    </location>
</feature>
<proteinExistence type="predicted"/>
<evidence type="ECO:0000259" key="3">
    <source>
        <dbReference type="PROSITE" id="PS50940"/>
    </source>
</evidence>
<feature type="domain" description="Chitin-binding type-2" evidence="3">
    <location>
        <begin position="66"/>
        <end position="126"/>
    </location>
</feature>
<feature type="compositionally biased region" description="Polar residues" evidence="1">
    <location>
        <begin position="1381"/>
        <end position="1390"/>
    </location>
</feature>
<feature type="compositionally biased region" description="Polar residues" evidence="1">
    <location>
        <begin position="1811"/>
        <end position="1827"/>
    </location>
</feature>
<feature type="compositionally biased region" description="Low complexity" evidence="1">
    <location>
        <begin position="1834"/>
        <end position="1846"/>
    </location>
</feature>
<feature type="compositionally biased region" description="Low complexity" evidence="1">
    <location>
        <begin position="1538"/>
        <end position="1554"/>
    </location>
</feature>
<dbReference type="SUPFAM" id="SSF57625">
    <property type="entry name" value="Invertebrate chitin-binding proteins"/>
    <property type="match status" value="1"/>
</dbReference>
<accession>A0A8X6MIW6</accession>
<feature type="compositionally biased region" description="Basic and acidic residues" evidence="1">
    <location>
        <begin position="1621"/>
        <end position="1634"/>
    </location>
</feature>
<feature type="region of interest" description="Disordered" evidence="1">
    <location>
        <begin position="318"/>
        <end position="406"/>
    </location>
</feature>
<name>A0A8X6MIW6_NEPPI</name>
<feature type="region of interest" description="Disordered" evidence="1">
    <location>
        <begin position="1317"/>
        <end position="1505"/>
    </location>
</feature>
<dbReference type="Pfam" id="PF01607">
    <property type="entry name" value="CBM_14"/>
    <property type="match status" value="1"/>
</dbReference>
<feature type="compositionally biased region" description="Polar residues" evidence="1">
    <location>
        <begin position="1594"/>
        <end position="1603"/>
    </location>
</feature>
<evidence type="ECO:0000256" key="1">
    <source>
        <dbReference type="SAM" id="MobiDB-lite"/>
    </source>
</evidence>
<feature type="region of interest" description="Disordered" evidence="1">
    <location>
        <begin position="220"/>
        <end position="243"/>
    </location>
</feature>
<feature type="compositionally biased region" description="Basic and acidic residues" evidence="1">
    <location>
        <begin position="372"/>
        <end position="381"/>
    </location>
</feature>
<feature type="region of interest" description="Disordered" evidence="1">
    <location>
        <begin position="547"/>
        <end position="578"/>
    </location>
</feature>
<feature type="region of interest" description="Disordered" evidence="1">
    <location>
        <begin position="640"/>
        <end position="668"/>
    </location>
</feature>
<comment type="caution">
    <text evidence="4">The sequence shown here is derived from an EMBL/GenBank/DDBJ whole genome shotgun (WGS) entry which is preliminary data.</text>
</comment>
<feature type="compositionally biased region" description="Polar residues" evidence="1">
    <location>
        <begin position="1402"/>
        <end position="1417"/>
    </location>
</feature>
<keyword evidence="2" id="KW-0732">Signal</keyword>
<evidence type="ECO:0000256" key="2">
    <source>
        <dbReference type="SAM" id="SignalP"/>
    </source>
</evidence>
<protein>
    <recommendedName>
        <fullName evidence="3">Chitin-binding type-2 domain-containing protein</fullName>
    </recommendedName>
</protein>
<feature type="compositionally biased region" description="Polar residues" evidence="1">
    <location>
        <begin position="1335"/>
        <end position="1346"/>
    </location>
</feature>
<evidence type="ECO:0000313" key="4">
    <source>
        <dbReference type="EMBL" id="GFS60375.1"/>
    </source>
</evidence>
<dbReference type="PROSITE" id="PS50940">
    <property type="entry name" value="CHIT_BIND_II"/>
    <property type="match status" value="1"/>
</dbReference>
<sequence>MIVLGLTAHLFFTSVSVALLLARGVYGADKNFKHGTASPWFPSGPPPTKLPSEAPEALKKLLPQITFDCKGKMGYFPDSKFNCEVFHYCKVDGTRNSFICPTDSIFNQLSMVCEEKSALNSKICKEGSIGHKKERILPTKKAFKSYSKYSTKKKYREDFPKQHRTISSPAFESTKSIFKNTKTLEELLSYGQHEPLAYGEDGYSYDGDLVKLTTSTAKSFKATPTKSSIPRTSVTNSEKQSTPKYSRLESVTIGKEILEPSESIVDDDVSIEYDAIEGKRRKLKRVGRVLDVESVPRPESKKTGKVLDVPSPVNKRVGRVLDVENASRHQHKGKRSHVSARSPTETPPPDDIIRSSTQTSISKATTLPSLFKSDRSRAKDFRSRRRNLNRRRKIPKNDETTTTTAAASVELTEAPTTVLSVQPTKPESEEPSKFGYSRRKLNSTRKISIDKDASLSWLGVSKSGKVEPYTLPPLPIPEDDPLETTTNTIVKEEPAIQLKKRRPEKGGRTKNPWYKTTPIPSDDLAEIKFGEKISDMYHHHYANKESFLTEDENIPERKPKSTIPTDDEHDDPIDRYPVQLDTPINERKVRGRYRNAKKYIDNDDSAHYSIPSTDNKFKLTKIEDLFPPPRAESRELKSIQHQQIQQLYSSAEKPVASSEERTTESPFKTTRSYIRKYRTKVRGQQDEGQRWRLNKDRRKMKEKKIEVGSTFSLHTASPEVDTRSVLQLPTTTQSSVTSSVLSRKELPKTTTLAHQHLLKLMNEFFAMSSTTPKGLTGRVSKNSDEVMVTPTYRASDDDMLHGSESAKDEIEELPPELLEVVDLLADQSEEDKKEYKSDSSHEIIKISGPITKEHLKQILSTDGFEAVQRQKKNRKESVKNIVIVPSENKENMKETAEVAKFASLKLEPLLKQMASDKTSMTVIPNPSRRRQPAVLTAKKIPVRVIYKDQLSEPTTQRKLPKPNVKIVRSLLPRPSLQIIQNGKLSPTRSYSQPHPKPQQLLHARRPLVLQPQSLYPPHPPPLPKKTLPFKIGFPFVNGNRPMTNLRYPSHRRKRSVLNRDRRQLRPNPRFFPFPRPVFPTFNPKFVPTFTPFRNLFPPNGMNAASSNLNSLTFPRFEAPKPQANGVSPIFNPPNAPPAPVRHITQHGDQTVIVEEVPVPIHVEVPDPNFLRPVHSGSPPKNFMNPFPNNQIRTPSPPALQTPPLLQGFQGRFPVNNGFRPFGMPSNVRPPVLNYQPSIPYSQPLPPSISNPHGQVFTLGVTNKPFVPGKPPPVRIPNGIPGITGAPPLGPFQHFDVHANTYPNFPYFQGAFTTPLTDEPVPGRLMYSGYKPPKSTEGNNLPRTTAYPTKPITRNADRRPPRPKPTQAYYSPKPSAQEPRINYNSHHSGSKPSFKPIVGGTREISQLNQPRANYNTGSPVLAEEPAPRRRRPSRKRRPRPQTTTITPTIQVSKDISPTPPPPEQIPPPPSEYTSIPLHQEVPNSLHSTKENSKTLETSSHYPPAGYYGKDQLGQFFDSSAKSYNKASTSEPYGYNDLGESTSSAEVEESIASVSSEDPDQPAFGTRLRSKPRSQNRKRKRQPIQSSTERTETRVRPNNIQGEARSSNKRVSDTSNKTPIRNRGRDDNNKNDERRQRVLQHRSRSSPIRQPEVHHFNSANGFYNVPSGLQDLVAPPERPTHTGGRSTDMFGIPHPVIDRNIYSIRPQGAAGDFNSNFFSVPSEVVKQQQSPLLSMNIKPIPESAREFFEAALKESSKVKEAEAEEKKEPEQNTARSPTEETKPQRSPSVRKVKKSKRKNRINVPKNNEEKQSSDVNSDKPQSVQEQRNTINKERATTPATTTTTEPRPAYIPTQNSTSQNDVKEPSPVFKQRAPLLPKTLPDLSKSLLNGKIDIKKLNATISTSVSVSGAFPKQINNTSSEEANKRVFSSQNGGLSVVRSNPRKKKPKQRLSTQTNDAFGSNDDSKAKYDIAASVLDIIKATTETEKQGAGFYSTRYDSGNSSPKTS</sequence>
<feature type="compositionally biased region" description="Polar residues" evidence="1">
    <location>
        <begin position="354"/>
        <end position="368"/>
    </location>
</feature>